<dbReference type="InterPro" id="IPR000847">
    <property type="entry name" value="LysR_HTH_N"/>
</dbReference>
<gene>
    <name evidence="6" type="ORF">MIM_c25230</name>
</gene>
<keyword evidence="7" id="KW-1185">Reference proteome</keyword>
<dbReference type="eggNOG" id="COG0583">
    <property type="taxonomic scope" value="Bacteria"/>
</dbReference>
<keyword evidence="3" id="KW-0238">DNA-binding</keyword>
<dbReference type="PRINTS" id="PR00039">
    <property type="entry name" value="HTHLYSR"/>
</dbReference>
<dbReference type="OrthoDB" id="5292387at2"/>
<comment type="similarity">
    <text evidence="1">Belongs to the LysR transcriptional regulatory family.</text>
</comment>
<accession>W0PI40</accession>
<reference evidence="6 7" key="1">
    <citation type="journal article" date="2014" name="Microbiology">
        <title>Unravelling the complete genome sequence of Advenella mimigardefordensis strain DPN7T and novel insights in the catabolism of the xenobiotic polythioester precursor 3,3'-dithiodipropionate.</title>
        <authorList>
            <person name="Wubbeler J.H."/>
            <person name="Hiessl S."/>
            <person name="Schuldes J."/>
            <person name="Thurmer A."/>
            <person name="Daniel R."/>
            <person name="Steinbuchel A."/>
        </authorList>
    </citation>
    <scope>NUCLEOTIDE SEQUENCE [LARGE SCALE GENOMIC DNA]</scope>
    <source>
        <strain evidence="7">DSM 17166 / LMG 22922 / DPN7</strain>
    </source>
</reference>
<dbReference type="FunFam" id="1.10.10.10:FF:000001">
    <property type="entry name" value="LysR family transcriptional regulator"/>
    <property type="match status" value="1"/>
</dbReference>
<dbReference type="GO" id="GO:0032993">
    <property type="term" value="C:protein-DNA complex"/>
    <property type="evidence" value="ECO:0007669"/>
    <property type="project" value="TreeGrafter"/>
</dbReference>
<evidence type="ECO:0000313" key="7">
    <source>
        <dbReference type="Proteomes" id="UP000019095"/>
    </source>
</evidence>
<name>W0PI40_ADVMD</name>
<keyword evidence="4" id="KW-0804">Transcription</keyword>
<organism evidence="6 7">
    <name type="scientific">Advenella mimigardefordensis (strain DSM 17166 / LMG 22922 / DPN7)</name>
    <dbReference type="NCBI Taxonomy" id="1247726"/>
    <lineage>
        <taxon>Bacteria</taxon>
        <taxon>Pseudomonadati</taxon>
        <taxon>Pseudomonadota</taxon>
        <taxon>Betaproteobacteria</taxon>
        <taxon>Burkholderiales</taxon>
        <taxon>Alcaligenaceae</taxon>
    </lineage>
</organism>
<dbReference type="PANTHER" id="PTHR30346:SF17">
    <property type="entry name" value="LYSR FAMILY TRANSCRIPTIONAL REGULATOR"/>
    <property type="match status" value="1"/>
</dbReference>
<feature type="domain" description="HTH lysR-type" evidence="5">
    <location>
        <begin position="2"/>
        <end position="60"/>
    </location>
</feature>
<evidence type="ECO:0000256" key="1">
    <source>
        <dbReference type="ARBA" id="ARBA00009437"/>
    </source>
</evidence>
<proteinExistence type="inferred from homology"/>
<dbReference type="Gene3D" id="3.40.190.10">
    <property type="entry name" value="Periplasmic binding protein-like II"/>
    <property type="match status" value="2"/>
</dbReference>
<dbReference type="GO" id="GO:0003677">
    <property type="term" value="F:DNA binding"/>
    <property type="evidence" value="ECO:0007669"/>
    <property type="project" value="UniProtKB-KW"/>
</dbReference>
<protein>
    <submittedName>
        <fullName evidence="6">Transcriptional regulator, LysR family</fullName>
    </submittedName>
</protein>
<evidence type="ECO:0000256" key="4">
    <source>
        <dbReference type="ARBA" id="ARBA00023163"/>
    </source>
</evidence>
<dbReference type="Proteomes" id="UP000019095">
    <property type="component" value="Chromosome"/>
</dbReference>
<dbReference type="PROSITE" id="PS50931">
    <property type="entry name" value="HTH_LYSR"/>
    <property type="match status" value="1"/>
</dbReference>
<dbReference type="RefSeq" id="WP_025373236.1">
    <property type="nucleotide sequence ID" value="NZ_CP003915.1"/>
</dbReference>
<dbReference type="CDD" id="cd08414">
    <property type="entry name" value="PBP2_LTTR_aromatics_like"/>
    <property type="match status" value="1"/>
</dbReference>
<dbReference type="InterPro" id="IPR036390">
    <property type="entry name" value="WH_DNA-bd_sf"/>
</dbReference>
<keyword evidence="2" id="KW-0805">Transcription regulation</keyword>
<evidence type="ECO:0000259" key="5">
    <source>
        <dbReference type="PROSITE" id="PS50931"/>
    </source>
</evidence>
<dbReference type="SUPFAM" id="SSF46785">
    <property type="entry name" value="Winged helix' DNA-binding domain"/>
    <property type="match status" value="1"/>
</dbReference>
<dbReference type="InterPro" id="IPR036388">
    <property type="entry name" value="WH-like_DNA-bd_sf"/>
</dbReference>
<dbReference type="PANTHER" id="PTHR30346">
    <property type="entry name" value="TRANSCRIPTIONAL DUAL REGULATOR HCAR-RELATED"/>
    <property type="match status" value="1"/>
</dbReference>
<dbReference type="Pfam" id="PF00126">
    <property type="entry name" value="HTH_1"/>
    <property type="match status" value="1"/>
</dbReference>
<dbReference type="STRING" id="1247726.MIM_c25230"/>
<dbReference type="InterPro" id="IPR005119">
    <property type="entry name" value="LysR_subst-bd"/>
</dbReference>
<dbReference type="HOGENOM" id="CLU_039613_6_4_4"/>
<sequence length="302" mass="33077">MITYRQLEHFVAVAQERHFSRAADRLGIAQSAVSVQIQQLEDALGVRLLQRHKRQPITLTDAGALLYEEAIATLRHMERAQEIGRLAAQGRGGHVRLGYVASAVTSGLLSRMLKQFRPGHEQVHMQVIAMETPRQLQAVEAAEIDVGVVRPRRQYPENVEATIIHGEPLMVAMAENHPLAGKPTLQAADLHGQTFIAPQFTETDAEGFAQVLARLAAAAGFSASPAYRVNDIITATSLAAAGYGIVVVPESNRRFNQPGVTYRVVSDFQERVYLALVYRKRENSPAVRAFIAAARQSVATGL</sequence>
<dbReference type="AlphaFoldDB" id="W0PI40"/>
<dbReference type="GO" id="GO:0003700">
    <property type="term" value="F:DNA-binding transcription factor activity"/>
    <property type="evidence" value="ECO:0007669"/>
    <property type="project" value="InterPro"/>
</dbReference>
<evidence type="ECO:0000256" key="3">
    <source>
        <dbReference type="ARBA" id="ARBA00023125"/>
    </source>
</evidence>
<evidence type="ECO:0000313" key="6">
    <source>
        <dbReference type="EMBL" id="AHG64593.1"/>
    </source>
</evidence>
<dbReference type="Pfam" id="PF03466">
    <property type="entry name" value="LysR_substrate"/>
    <property type="match status" value="1"/>
</dbReference>
<dbReference type="Gene3D" id="1.10.10.10">
    <property type="entry name" value="Winged helix-like DNA-binding domain superfamily/Winged helix DNA-binding domain"/>
    <property type="match status" value="1"/>
</dbReference>
<dbReference type="PATRIC" id="fig|1247726.3.peg.2773"/>
<dbReference type="KEGG" id="amim:MIM_c25230"/>
<dbReference type="SUPFAM" id="SSF53850">
    <property type="entry name" value="Periplasmic binding protein-like II"/>
    <property type="match status" value="1"/>
</dbReference>
<evidence type="ECO:0000256" key="2">
    <source>
        <dbReference type="ARBA" id="ARBA00023015"/>
    </source>
</evidence>
<dbReference type="EMBL" id="CP003915">
    <property type="protein sequence ID" value="AHG64593.1"/>
    <property type="molecule type" value="Genomic_DNA"/>
</dbReference>